<reference evidence="10" key="1">
    <citation type="journal article" date="2011" name="Proc. Natl. Acad. Sci. U.S.A.">
        <title>Obligate biotrophy features unraveled by the genomic analysis of rust fungi.</title>
        <authorList>
            <person name="Duplessis S."/>
            <person name="Cuomo C.A."/>
            <person name="Lin Y.-C."/>
            <person name="Aerts A."/>
            <person name="Tisserant E."/>
            <person name="Veneault-Fourrey C."/>
            <person name="Joly D.L."/>
            <person name="Hacquard S."/>
            <person name="Amselem J."/>
            <person name="Cantarel B.L."/>
            <person name="Chiu R."/>
            <person name="Coutinho P.M."/>
            <person name="Feau N."/>
            <person name="Field M."/>
            <person name="Frey P."/>
            <person name="Gelhaye E."/>
            <person name="Goldberg J."/>
            <person name="Grabherr M.G."/>
            <person name="Kodira C.D."/>
            <person name="Kohler A."/>
            <person name="Kuees U."/>
            <person name="Lindquist E.A."/>
            <person name="Lucas S.M."/>
            <person name="Mago R."/>
            <person name="Mauceli E."/>
            <person name="Morin E."/>
            <person name="Murat C."/>
            <person name="Pangilinan J.L."/>
            <person name="Park R."/>
            <person name="Pearson M."/>
            <person name="Quesneville H."/>
            <person name="Rouhier N."/>
            <person name="Sakthikumar S."/>
            <person name="Salamov A.A."/>
            <person name="Schmutz J."/>
            <person name="Selles B."/>
            <person name="Shapiro H."/>
            <person name="Tanguay P."/>
            <person name="Tuskan G.A."/>
            <person name="Henrissat B."/>
            <person name="Van de Peer Y."/>
            <person name="Rouze P."/>
            <person name="Ellis J.G."/>
            <person name="Dodds P.N."/>
            <person name="Schein J.E."/>
            <person name="Zhong S."/>
            <person name="Hamelin R.C."/>
            <person name="Grigoriev I.V."/>
            <person name="Szabo L.J."/>
            <person name="Martin F."/>
        </authorList>
    </citation>
    <scope>NUCLEOTIDE SEQUENCE [LARGE SCALE GENOMIC DNA]</scope>
    <source>
        <strain evidence="10">98AG31 / pathotype 3-4-7</strain>
    </source>
</reference>
<dbReference type="InterPro" id="IPR050071">
    <property type="entry name" value="Dehydroquinate_synthase"/>
</dbReference>
<dbReference type="Gene3D" id="3.40.50.1970">
    <property type="match status" value="1"/>
</dbReference>
<evidence type="ECO:0000313" key="10">
    <source>
        <dbReference type="Proteomes" id="UP000001072"/>
    </source>
</evidence>
<dbReference type="PANTHER" id="PTHR43622">
    <property type="entry name" value="3-DEHYDROQUINATE SYNTHASE"/>
    <property type="match status" value="1"/>
</dbReference>
<dbReference type="OrthoDB" id="197068at2759"/>
<dbReference type="STRING" id="747676.F4SB20"/>
<dbReference type="GO" id="GO:0046872">
    <property type="term" value="F:metal ion binding"/>
    <property type="evidence" value="ECO:0007669"/>
    <property type="project" value="UniProtKB-KW"/>
</dbReference>
<keyword evidence="5" id="KW-0456">Lyase</keyword>
<dbReference type="FunFam" id="3.40.50.1970:FF:000018">
    <property type="entry name" value="Related to 2-epi-5-epi-valiolone synthase"/>
    <property type="match status" value="1"/>
</dbReference>
<dbReference type="VEuPathDB" id="FungiDB:MELLADRAFT_46120"/>
<evidence type="ECO:0000259" key="8">
    <source>
        <dbReference type="Pfam" id="PF24621"/>
    </source>
</evidence>
<dbReference type="GO" id="GO:0017000">
    <property type="term" value="P:antibiotic biosynthetic process"/>
    <property type="evidence" value="ECO:0007669"/>
    <property type="project" value="InterPro"/>
</dbReference>
<gene>
    <name evidence="9" type="ORF">MELLADRAFT_46120</name>
</gene>
<dbReference type="KEGG" id="mlr:MELLADRAFT_46120"/>
<dbReference type="Proteomes" id="UP000001072">
    <property type="component" value="Unassembled WGS sequence"/>
</dbReference>
<dbReference type="eggNOG" id="KOG0692">
    <property type="taxonomic scope" value="Eukaryota"/>
</dbReference>
<dbReference type="SUPFAM" id="SSF56796">
    <property type="entry name" value="Dehydroquinate synthase-like"/>
    <property type="match status" value="1"/>
</dbReference>
<feature type="domain" description="3-dehydroquinate synthase C-terminal" evidence="8">
    <location>
        <begin position="222"/>
        <end position="361"/>
    </location>
</feature>
<dbReference type="RefSeq" id="XP_007418557.1">
    <property type="nucleotide sequence ID" value="XM_007418495.1"/>
</dbReference>
<accession>F4SB20</accession>
<sequence>MTIATSIPPVLTNPLKVIDKKASMLLNGSDLKATVKVTDSGFAVTGSEKLAYSFVKIDDIFSISHNDLKSVYENWGRCLLVTDKIVWQYYKERVEKYFNHHGISLTVKIMPPGELHKTMDTMLSLVDAFQDFGLVRKEPVLVLGGGLVTDVCGYACASYRRSSNFIRIPTTLIGLIDASVSIKVAVNHGKAKNRLGAYHAPLITYLDFTSLKTLPTDQVRNGFAELMKISSVGDIRIWSLLVKYGVELIETKFGRSEIASENSGQIKEIADEVCDRGIKLMLDLETPNLHEIGLDRVIAFGHTWSPTLELKPKLPLRHGHAIAIDMAYSATLAWSRGYITEADRDEVLDLFHGVGLSVDHELFDDDLIEQGTAAILKTRDGKQRFAVPKPLGSCVFINDASLDELKSVLKTHKQIVSEKYGSGVGIGAYVDAGDLGEDPDAYANGVRSNGALASDQSTTPSAEVASKKTSTNGHI</sequence>
<organism evidence="10">
    <name type="scientific">Melampsora larici-populina (strain 98AG31 / pathotype 3-4-7)</name>
    <name type="common">Poplar leaf rust fungus</name>
    <dbReference type="NCBI Taxonomy" id="747676"/>
    <lineage>
        <taxon>Eukaryota</taxon>
        <taxon>Fungi</taxon>
        <taxon>Dikarya</taxon>
        <taxon>Basidiomycota</taxon>
        <taxon>Pucciniomycotina</taxon>
        <taxon>Pucciniomycetes</taxon>
        <taxon>Pucciniales</taxon>
        <taxon>Melampsoraceae</taxon>
        <taxon>Melampsora</taxon>
    </lineage>
</organism>
<dbReference type="GO" id="GO:0003856">
    <property type="term" value="F:3-dehydroquinate synthase activity"/>
    <property type="evidence" value="ECO:0007669"/>
    <property type="project" value="TreeGrafter"/>
</dbReference>
<dbReference type="CDD" id="cd08199">
    <property type="entry name" value="EEVS"/>
    <property type="match status" value="1"/>
</dbReference>
<keyword evidence="3" id="KW-0547">Nucleotide-binding</keyword>
<keyword evidence="10" id="KW-1185">Reference proteome</keyword>
<evidence type="ECO:0000256" key="6">
    <source>
        <dbReference type="SAM" id="MobiDB-lite"/>
    </source>
</evidence>
<dbReference type="AlphaFoldDB" id="F4SB20"/>
<dbReference type="GO" id="GO:0000166">
    <property type="term" value="F:nucleotide binding"/>
    <property type="evidence" value="ECO:0007669"/>
    <property type="project" value="UniProtKB-KW"/>
</dbReference>
<dbReference type="EMBL" id="GL883183">
    <property type="protein sequence ID" value="EGF98162.1"/>
    <property type="molecule type" value="Genomic_DNA"/>
</dbReference>
<dbReference type="GeneID" id="18928305"/>
<dbReference type="FunFam" id="1.20.1090.10:FF:000015">
    <property type="entry name" value="3-dehydroquinate synthase protein"/>
    <property type="match status" value="1"/>
</dbReference>
<keyword evidence="2" id="KW-0479">Metal-binding</keyword>
<keyword evidence="4" id="KW-0520">NAD</keyword>
<dbReference type="HOGENOM" id="CLU_001201_0_4_1"/>
<feature type="domain" description="3-dehydroquinate synthase N-terminal" evidence="7">
    <location>
        <begin position="109"/>
        <end position="220"/>
    </location>
</feature>
<dbReference type="Pfam" id="PF01761">
    <property type="entry name" value="DHQ_synthase"/>
    <property type="match status" value="1"/>
</dbReference>
<evidence type="ECO:0000256" key="4">
    <source>
        <dbReference type="ARBA" id="ARBA00023027"/>
    </source>
</evidence>
<evidence type="ECO:0000256" key="2">
    <source>
        <dbReference type="ARBA" id="ARBA00022723"/>
    </source>
</evidence>
<evidence type="ECO:0000313" key="9">
    <source>
        <dbReference type="EMBL" id="EGF98162.1"/>
    </source>
</evidence>
<dbReference type="InterPro" id="IPR035872">
    <property type="entry name" value="EEVS-like"/>
</dbReference>
<dbReference type="Gene3D" id="1.20.1090.10">
    <property type="entry name" value="Dehydroquinate synthase-like - alpha domain"/>
    <property type="match status" value="1"/>
</dbReference>
<feature type="compositionally biased region" description="Polar residues" evidence="6">
    <location>
        <begin position="454"/>
        <end position="475"/>
    </location>
</feature>
<evidence type="ECO:0000256" key="3">
    <source>
        <dbReference type="ARBA" id="ARBA00022741"/>
    </source>
</evidence>
<feature type="region of interest" description="Disordered" evidence="6">
    <location>
        <begin position="446"/>
        <end position="475"/>
    </location>
</feature>
<evidence type="ECO:0000256" key="5">
    <source>
        <dbReference type="ARBA" id="ARBA00023239"/>
    </source>
</evidence>
<evidence type="ECO:0000256" key="1">
    <source>
        <dbReference type="ARBA" id="ARBA00001911"/>
    </source>
</evidence>
<evidence type="ECO:0000259" key="7">
    <source>
        <dbReference type="Pfam" id="PF01761"/>
    </source>
</evidence>
<dbReference type="InterPro" id="IPR056179">
    <property type="entry name" value="DHQS_C"/>
</dbReference>
<protein>
    <submittedName>
        <fullName evidence="9">Uncharacterized protein</fullName>
    </submittedName>
</protein>
<dbReference type="InterPro" id="IPR030960">
    <property type="entry name" value="DHQS/DOIS_N"/>
</dbReference>
<dbReference type="PANTHER" id="PTHR43622:SF3">
    <property type="entry name" value="2-EPI-5-EPI-VALIOLONE SYNTHASE"/>
    <property type="match status" value="1"/>
</dbReference>
<comment type="cofactor">
    <cofactor evidence="1">
        <name>NAD(+)</name>
        <dbReference type="ChEBI" id="CHEBI:57540"/>
    </cofactor>
</comment>
<proteinExistence type="predicted"/>
<dbReference type="InParanoid" id="F4SB20"/>
<name>F4SB20_MELLP</name>
<dbReference type="Pfam" id="PF24621">
    <property type="entry name" value="DHQS_C"/>
    <property type="match status" value="1"/>
</dbReference>